<keyword evidence="1" id="KW-0472">Membrane</keyword>
<protein>
    <submittedName>
        <fullName evidence="2">Uncharacterized protein</fullName>
    </submittedName>
</protein>
<organism evidence="2 3">
    <name type="scientific">Halostagnicola kamekurae</name>
    <dbReference type="NCBI Taxonomy" id="619731"/>
    <lineage>
        <taxon>Archaea</taxon>
        <taxon>Methanobacteriati</taxon>
        <taxon>Methanobacteriota</taxon>
        <taxon>Stenosarchaea group</taxon>
        <taxon>Halobacteria</taxon>
        <taxon>Halobacteriales</taxon>
        <taxon>Natrialbaceae</taxon>
        <taxon>Halostagnicola</taxon>
    </lineage>
</organism>
<evidence type="ECO:0000313" key="3">
    <source>
        <dbReference type="Proteomes" id="UP000199199"/>
    </source>
</evidence>
<keyword evidence="1" id="KW-0812">Transmembrane</keyword>
<dbReference type="RefSeq" id="WP_092905276.1">
    <property type="nucleotide sequence ID" value="NZ_FOZS01000002.1"/>
</dbReference>
<keyword evidence="3" id="KW-1185">Reference proteome</keyword>
<evidence type="ECO:0000256" key="1">
    <source>
        <dbReference type="SAM" id="Phobius"/>
    </source>
</evidence>
<gene>
    <name evidence="2" type="ORF">SAMN04488556_2882</name>
</gene>
<dbReference type="Proteomes" id="UP000199199">
    <property type="component" value="Unassembled WGS sequence"/>
</dbReference>
<reference evidence="3" key="1">
    <citation type="submission" date="2016-10" db="EMBL/GenBank/DDBJ databases">
        <authorList>
            <person name="Varghese N."/>
            <person name="Submissions S."/>
        </authorList>
    </citation>
    <scope>NUCLEOTIDE SEQUENCE [LARGE SCALE GENOMIC DNA]</scope>
    <source>
        <strain evidence="3">DSM 22427</strain>
    </source>
</reference>
<proteinExistence type="predicted"/>
<evidence type="ECO:0000313" key="2">
    <source>
        <dbReference type="EMBL" id="SFS79897.1"/>
    </source>
</evidence>
<dbReference type="AlphaFoldDB" id="A0A1I6SSJ8"/>
<feature type="transmembrane region" description="Helical" evidence="1">
    <location>
        <begin position="9"/>
        <end position="27"/>
    </location>
</feature>
<dbReference type="Pfam" id="PF24020">
    <property type="entry name" value="DUF7333"/>
    <property type="match status" value="1"/>
</dbReference>
<accession>A0A1I6SSJ8</accession>
<name>A0A1I6SSJ8_9EURY</name>
<keyword evidence="1" id="KW-1133">Transmembrane helix</keyword>
<dbReference type="EMBL" id="FOZS01000002">
    <property type="protein sequence ID" value="SFS79897.1"/>
    <property type="molecule type" value="Genomic_DNA"/>
</dbReference>
<dbReference type="InterPro" id="IPR055757">
    <property type="entry name" value="DUF7333"/>
</dbReference>
<feature type="transmembrane region" description="Helical" evidence="1">
    <location>
        <begin position="39"/>
        <end position="60"/>
    </location>
</feature>
<sequence length="69" mass="7232">MGLDVPKTVGAFVLVLLVGIGGLVVLPEITPMTPMGMDTIMMMVLPSMALFGAIMLAIGVKHGEYRATN</sequence>